<reference evidence="1" key="2">
    <citation type="submission" date="2022-01" db="EMBL/GenBank/DDBJ databases">
        <authorList>
            <person name="Yamashiro T."/>
            <person name="Shiraishi A."/>
            <person name="Satake H."/>
            <person name="Nakayama K."/>
        </authorList>
    </citation>
    <scope>NUCLEOTIDE SEQUENCE</scope>
</reference>
<evidence type="ECO:0000313" key="1">
    <source>
        <dbReference type="EMBL" id="GJS73406.1"/>
    </source>
</evidence>
<protein>
    <submittedName>
        <fullName evidence="1">Uncharacterized protein</fullName>
    </submittedName>
</protein>
<dbReference type="Proteomes" id="UP001151760">
    <property type="component" value="Unassembled WGS sequence"/>
</dbReference>
<dbReference type="EMBL" id="BQNB010010152">
    <property type="protein sequence ID" value="GJS73406.1"/>
    <property type="molecule type" value="Genomic_DNA"/>
</dbReference>
<keyword evidence="2" id="KW-1185">Reference proteome</keyword>
<accession>A0ABQ4Y6X2</accession>
<evidence type="ECO:0000313" key="2">
    <source>
        <dbReference type="Proteomes" id="UP001151760"/>
    </source>
</evidence>
<name>A0ABQ4Y6X2_9ASTR</name>
<sequence length="87" mass="9974">MDSIIPLRQKNTLAEYMILSGADNRPPCLEKDCVYSGKVEWNLHEKQRALKRTILESEGNCLLLCPTNEEMGDRTKKYAELFAAEKI</sequence>
<gene>
    <name evidence="1" type="ORF">Tco_0706247</name>
</gene>
<comment type="caution">
    <text evidence="1">The sequence shown here is derived from an EMBL/GenBank/DDBJ whole genome shotgun (WGS) entry which is preliminary data.</text>
</comment>
<organism evidence="1 2">
    <name type="scientific">Tanacetum coccineum</name>
    <dbReference type="NCBI Taxonomy" id="301880"/>
    <lineage>
        <taxon>Eukaryota</taxon>
        <taxon>Viridiplantae</taxon>
        <taxon>Streptophyta</taxon>
        <taxon>Embryophyta</taxon>
        <taxon>Tracheophyta</taxon>
        <taxon>Spermatophyta</taxon>
        <taxon>Magnoliopsida</taxon>
        <taxon>eudicotyledons</taxon>
        <taxon>Gunneridae</taxon>
        <taxon>Pentapetalae</taxon>
        <taxon>asterids</taxon>
        <taxon>campanulids</taxon>
        <taxon>Asterales</taxon>
        <taxon>Asteraceae</taxon>
        <taxon>Asteroideae</taxon>
        <taxon>Anthemideae</taxon>
        <taxon>Anthemidinae</taxon>
        <taxon>Tanacetum</taxon>
    </lineage>
</organism>
<proteinExistence type="predicted"/>
<reference evidence="1" key="1">
    <citation type="journal article" date="2022" name="Int. J. Mol. Sci.">
        <title>Draft Genome of Tanacetum Coccineum: Genomic Comparison of Closely Related Tanacetum-Family Plants.</title>
        <authorList>
            <person name="Yamashiro T."/>
            <person name="Shiraishi A."/>
            <person name="Nakayama K."/>
            <person name="Satake H."/>
        </authorList>
    </citation>
    <scope>NUCLEOTIDE SEQUENCE</scope>
</reference>